<dbReference type="InterPro" id="IPR051014">
    <property type="entry name" value="Cation_Transport_ATPase_IB"/>
</dbReference>
<dbReference type="PROSITE" id="PS00154">
    <property type="entry name" value="ATPASE_E1_E2"/>
    <property type="match status" value="1"/>
</dbReference>
<evidence type="ECO:0000256" key="3">
    <source>
        <dbReference type="ARBA" id="ARBA00022475"/>
    </source>
</evidence>
<dbReference type="RefSeq" id="WP_307410808.1">
    <property type="nucleotide sequence ID" value="NZ_JAUSUR010000008.1"/>
</dbReference>
<keyword evidence="4" id="KW-0104">Cadmium</keyword>
<keyword evidence="19" id="KW-1185">Reference proteome</keyword>
<feature type="transmembrane region" description="Helical" evidence="15">
    <location>
        <begin position="408"/>
        <end position="430"/>
    </location>
</feature>
<dbReference type="Gene3D" id="3.30.70.100">
    <property type="match status" value="1"/>
</dbReference>
<evidence type="ECO:0000256" key="8">
    <source>
        <dbReference type="ARBA" id="ARBA00022741"/>
    </source>
</evidence>
<sequence length="787" mass="86273">MNHKHELGHEHSHDGSCCNHTSHLDKESHDSGCGCHGEDHTHAHSDEISHGDEEDVGDASQSDSCCSSNHDDSDEHDHESCNCESSEQPEVSDDINAKYKFRINGLDCANCAMKVEQKLQQDDTVKLARINFSNGLLYATPEGSIAKETFVDHISNVIDQVEPGVTLSDPDEKAEENNKGELIHLLLSIALFIGALFLESKTDIHPFFLFVVPYIFAGYKVLWKSIRNILKGEIFDENFLMSIATIGAFVVSSYEEAVEVMLFYAVGEFFQSLAVQKSRQSISELMDINSEYANRIDENGNEQKVDPKELVINDTIVIRVGEKVPVDGVILDGSSSLDVSALSGEAALKDVHPQDEVLAGSLNTNGVFKMTVEKRYEDSTVAKILDLVEKASNKKSPIENFITKFAKIYTPIVVFMAVLLVAIPTAIYGTDEFYTWLYRGCTFLVISCPCALVVSVPLGVFAGIGSASRVGALVKGGNYLELLSDVNCIIFDKTGTITKGNFSVSKVEGNSNTLEFAAYAESYSNHPIAQSILKKYDKKIDFKRVENYKELAGFGIQVDLDGKQLLAGNQKLLANENIEHPEVYEIGTIIYVAYDHNYIGYIVISDELKETSKQAMDELSNLGITNTVMLTGDRNEVATQIANDVHIKNVHAQLLPQDKVSILEQYLGQSGNTVAFVGDGINDAPALMRSDIGISMGGIGSDVAIEASDIVLMNDDLTLIPKTIKISKKTKGILMQNIVFSLGVKLIVLILTAVGLTDMKMGVFADVGVTLIAILNSMRVLNFYKKI</sequence>
<evidence type="ECO:0000256" key="9">
    <source>
        <dbReference type="ARBA" id="ARBA00022840"/>
    </source>
</evidence>
<dbReference type="NCBIfam" id="TIGR01512">
    <property type="entry name" value="ATPase-IB2_Cd"/>
    <property type="match status" value="1"/>
</dbReference>
<feature type="compositionally biased region" description="Basic and acidic residues" evidence="16">
    <location>
        <begin position="69"/>
        <end position="81"/>
    </location>
</feature>
<evidence type="ECO:0000313" key="19">
    <source>
        <dbReference type="Proteomes" id="UP001230220"/>
    </source>
</evidence>
<evidence type="ECO:0000256" key="6">
    <source>
        <dbReference type="ARBA" id="ARBA00022692"/>
    </source>
</evidence>
<keyword evidence="12 15" id="KW-0472">Membrane</keyword>
<dbReference type="InterPro" id="IPR044492">
    <property type="entry name" value="P_typ_ATPase_HD_dom"/>
</dbReference>
<dbReference type="InterPro" id="IPR023298">
    <property type="entry name" value="ATPase_P-typ_TM_dom_sf"/>
</dbReference>
<dbReference type="InterPro" id="IPR001757">
    <property type="entry name" value="P_typ_ATPase"/>
</dbReference>
<accession>A0ABU0E7A8</accession>
<evidence type="ECO:0000256" key="15">
    <source>
        <dbReference type="RuleBase" id="RU362081"/>
    </source>
</evidence>
<dbReference type="InterPro" id="IPR023214">
    <property type="entry name" value="HAD_sf"/>
</dbReference>
<dbReference type="SUPFAM" id="SSF55008">
    <property type="entry name" value="HMA, heavy metal-associated domain"/>
    <property type="match status" value="1"/>
</dbReference>
<dbReference type="InterPro" id="IPR006121">
    <property type="entry name" value="HMA_dom"/>
</dbReference>
<dbReference type="PRINTS" id="PR00119">
    <property type="entry name" value="CATATPASE"/>
</dbReference>
<evidence type="ECO:0000256" key="14">
    <source>
        <dbReference type="ARBA" id="ARBA00049338"/>
    </source>
</evidence>
<evidence type="ECO:0000256" key="12">
    <source>
        <dbReference type="ARBA" id="ARBA00023136"/>
    </source>
</evidence>
<proteinExistence type="inferred from homology"/>
<dbReference type="SFLD" id="SFLDS00003">
    <property type="entry name" value="Haloacid_Dehalogenase"/>
    <property type="match status" value="1"/>
</dbReference>
<keyword evidence="10" id="KW-1278">Translocase</keyword>
<dbReference type="InterPro" id="IPR023299">
    <property type="entry name" value="ATPase_P-typ_cyto_dom_N"/>
</dbReference>
<comment type="similarity">
    <text evidence="2 15">Belongs to the cation transport ATPase (P-type) (TC 3.A.3) family. Type IB subfamily.</text>
</comment>
<evidence type="ECO:0000256" key="4">
    <source>
        <dbReference type="ARBA" id="ARBA00022539"/>
    </source>
</evidence>
<keyword evidence="7 15" id="KW-0479">Metal-binding</keyword>
<evidence type="ECO:0000256" key="10">
    <source>
        <dbReference type="ARBA" id="ARBA00022967"/>
    </source>
</evidence>
<dbReference type="EMBL" id="JAUSUR010000008">
    <property type="protein sequence ID" value="MDQ0362788.1"/>
    <property type="molecule type" value="Genomic_DNA"/>
</dbReference>
<dbReference type="EC" id="7.2.2.21" evidence="13"/>
<dbReference type="InterPro" id="IPR017969">
    <property type="entry name" value="Heavy-metal-associated_CS"/>
</dbReference>
<organism evidence="18 19">
    <name type="scientific">Breznakia pachnodae</name>
    <dbReference type="NCBI Taxonomy" id="265178"/>
    <lineage>
        <taxon>Bacteria</taxon>
        <taxon>Bacillati</taxon>
        <taxon>Bacillota</taxon>
        <taxon>Erysipelotrichia</taxon>
        <taxon>Erysipelotrichales</taxon>
        <taxon>Erysipelotrichaceae</taxon>
        <taxon>Breznakia</taxon>
    </lineage>
</organism>
<evidence type="ECO:0000256" key="5">
    <source>
        <dbReference type="ARBA" id="ARBA00022553"/>
    </source>
</evidence>
<feature type="region of interest" description="Disordered" evidence="16">
    <location>
        <begin position="43"/>
        <end position="88"/>
    </location>
</feature>
<dbReference type="InterPro" id="IPR036412">
    <property type="entry name" value="HAD-like_sf"/>
</dbReference>
<dbReference type="NCBIfam" id="TIGR01525">
    <property type="entry name" value="ATPase-IB_hvy"/>
    <property type="match status" value="1"/>
</dbReference>
<protein>
    <recommendedName>
        <fullName evidence="13">Cd(2+)-exporting ATPase</fullName>
        <ecNumber evidence="13">7.2.2.21</ecNumber>
    </recommendedName>
</protein>
<keyword evidence="9 15" id="KW-0067">ATP-binding</keyword>
<dbReference type="InterPro" id="IPR059000">
    <property type="entry name" value="ATPase_P-type_domA"/>
</dbReference>
<dbReference type="SFLD" id="SFLDF00027">
    <property type="entry name" value="p-type_atpase"/>
    <property type="match status" value="1"/>
</dbReference>
<dbReference type="InterPro" id="IPR036163">
    <property type="entry name" value="HMA_dom_sf"/>
</dbReference>
<evidence type="ECO:0000256" key="11">
    <source>
        <dbReference type="ARBA" id="ARBA00022989"/>
    </source>
</evidence>
<keyword evidence="6 15" id="KW-0812">Transmembrane</keyword>
<keyword evidence="11 15" id="KW-1133">Transmembrane helix</keyword>
<gene>
    <name evidence="18" type="ORF">J2S15_003549</name>
</gene>
<dbReference type="SUPFAM" id="SSF81665">
    <property type="entry name" value="Calcium ATPase, transmembrane domain M"/>
    <property type="match status" value="1"/>
</dbReference>
<dbReference type="SUPFAM" id="SSF81653">
    <property type="entry name" value="Calcium ATPase, transduction domain A"/>
    <property type="match status" value="1"/>
</dbReference>
<feature type="transmembrane region" description="Helical" evidence="15">
    <location>
        <begin position="436"/>
        <end position="461"/>
    </location>
</feature>
<keyword evidence="8 15" id="KW-0547">Nucleotide-binding</keyword>
<evidence type="ECO:0000256" key="13">
    <source>
        <dbReference type="ARBA" id="ARBA00039103"/>
    </source>
</evidence>
<dbReference type="Gene3D" id="2.70.150.10">
    <property type="entry name" value="Calcium-transporting ATPase, cytoplasmic transduction domain A"/>
    <property type="match status" value="1"/>
</dbReference>
<dbReference type="InterPro" id="IPR018303">
    <property type="entry name" value="ATPase_P-typ_P_site"/>
</dbReference>
<reference evidence="18 19" key="1">
    <citation type="submission" date="2023-07" db="EMBL/GenBank/DDBJ databases">
        <title>Genomic Encyclopedia of Type Strains, Phase IV (KMG-IV): sequencing the most valuable type-strain genomes for metagenomic binning, comparative biology and taxonomic classification.</title>
        <authorList>
            <person name="Goeker M."/>
        </authorList>
    </citation>
    <scope>NUCLEOTIDE SEQUENCE [LARGE SCALE GENOMIC DNA]</scope>
    <source>
        <strain evidence="18 19">DSM 16784</strain>
    </source>
</reference>
<dbReference type="InterPro" id="IPR008250">
    <property type="entry name" value="ATPase_P-typ_transduc_dom_A_sf"/>
</dbReference>
<evidence type="ECO:0000259" key="17">
    <source>
        <dbReference type="Pfam" id="PF00122"/>
    </source>
</evidence>
<comment type="catalytic activity">
    <reaction evidence="14">
        <text>Cd(2+)(in) + ATP + H2O = Cd(2+)(out) + ADP + phosphate + H(+)</text>
        <dbReference type="Rhea" id="RHEA:12132"/>
        <dbReference type="ChEBI" id="CHEBI:15377"/>
        <dbReference type="ChEBI" id="CHEBI:15378"/>
        <dbReference type="ChEBI" id="CHEBI:30616"/>
        <dbReference type="ChEBI" id="CHEBI:43474"/>
        <dbReference type="ChEBI" id="CHEBI:48775"/>
        <dbReference type="ChEBI" id="CHEBI:456216"/>
        <dbReference type="EC" id="7.2.2.21"/>
    </reaction>
</comment>
<dbReference type="PANTHER" id="PTHR48085">
    <property type="entry name" value="CADMIUM/ZINC-TRANSPORTING ATPASE HMA2-RELATED"/>
    <property type="match status" value="1"/>
</dbReference>
<evidence type="ECO:0000256" key="1">
    <source>
        <dbReference type="ARBA" id="ARBA00004651"/>
    </source>
</evidence>
<dbReference type="Pfam" id="PF00122">
    <property type="entry name" value="E1-E2_ATPase"/>
    <property type="match status" value="1"/>
</dbReference>
<dbReference type="SFLD" id="SFLDG00002">
    <property type="entry name" value="C1.7:_P-type_atpase_like"/>
    <property type="match status" value="1"/>
</dbReference>
<feature type="transmembrane region" description="Helical" evidence="15">
    <location>
        <begin position="182"/>
        <end position="198"/>
    </location>
</feature>
<name>A0ABU0E7A8_9FIRM</name>
<dbReference type="NCBIfam" id="TIGR01494">
    <property type="entry name" value="ATPase_P-type"/>
    <property type="match status" value="1"/>
</dbReference>
<dbReference type="Gene3D" id="3.40.1110.10">
    <property type="entry name" value="Calcium-transporting ATPase, cytoplasmic domain N"/>
    <property type="match status" value="1"/>
</dbReference>
<dbReference type="PROSITE" id="PS01047">
    <property type="entry name" value="HMA_1"/>
    <property type="match status" value="1"/>
</dbReference>
<dbReference type="Proteomes" id="UP001230220">
    <property type="component" value="Unassembled WGS sequence"/>
</dbReference>
<evidence type="ECO:0000256" key="7">
    <source>
        <dbReference type="ARBA" id="ARBA00022723"/>
    </source>
</evidence>
<evidence type="ECO:0000256" key="16">
    <source>
        <dbReference type="SAM" id="MobiDB-lite"/>
    </source>
</evidence>
<keyword evidence="5" id="KW-0597">Phosphoprotein</keyword>
<comment type="subcellular location">
    <subcellularLocation>
        <location evidence="1">Cell membrane</location>
        <topology evidence="1">Multi-pass membrane protein</topology>
    </subcellularLocation>
</comment>
<feature type="transmembrane region" description="Helical" evidence="15">
    <location>
        <begin position="734"/>
        <end position="756"/>
    </location>
</feature>
<dbReference type="InterPro" id="IPR027256">
    <property type="entry name" value="P-typ_ATPase_IB"/>
</dbReference>
<dbReference type="Gene3D" id="3.40.50.1000">
    <property type="entry name" value="HAD superfamily/HAD-like"/>
    <property type="match status" value="1"/>
</dbReference>
<evidence type="ECO:0000256" key="2">
    <source>
        <dbReference type="ARBA" id="ARBA00006024"/>
    </source>
</evidence>
<feature type="transmembrane region" description="Helical" evidence="15">
    <location>
        <begin position="204"/>
        <end position="222"/>
    </location>
</feature>
<feature type="domain" description="P-type ATPase A" evidence="17">
    <location>
        <begin position="290"/>
        <end position="389"/>
    </location>
</feature>
<dbReference type="CDD" id="cd00371">
    <property type="entry name" value="HMA"/>
    <property type="match status" value="1"/>
</dbReference>
<keyword evidence="3 15" id="KW-1003">Cell membrane</keyword>
<dbReference type="Pfam" id="PF00702">
    <property type="entry name" value="Hydrolase"/>
    <property type="match status" value="1"/>
</dbReference>
<dbReference type="SUPFAM" id="SSF56784">
    <property type="entry name" value="HAD-like"/>
    <property type="match status" value="1"/>
</dbReference>
<feature type="transmembrane region" description="Helical" evidence="15">
    <location>
        <begin position="762"/>
        <end position="781"/>
    </location>
</feature>
<comment type="caution">
    <text evidence="18">The sequence shown here is derived from an EMBL/GenBank/DDBJ whole genome shotgun (WGS) entry which is preliminary data.</text>
</comment>
<evidence type="ECO:0000313" key="18">
    <source>
        <dbReference type="EMBL" id="MDQ0362788.1"/>
    </source>
</evidence>
<dbReference type="PANTHER" id="PTHR48085:SF5">
    <property type="entry name" value="CADMIUM_ZINC-TRANSPORTING ATPASE HMA4-RELATED"/>
    <property type="match status" value="1"/>
</dbReference>
<dbReference type="PRINTS" id="PR00941">
    <property type="entry name" value="CDATPASE"/>
</dbReference>